<organism evidence="2 3">
    <name type="scientific">Petromyces alliaceus</name>
    <name type="common">Aspergillus alliaceus</name>
    <dbReference type="NCBI Taxonomy" id="209559"/>
    <lineage>
        <taxon>Eukaryota</taxon>
        <taxon>Fungi</taxon>
        <taxon>Dikarya</taxon>
        <taxon>Ascomycota</taxon>
        <taxon>Pezizomycotina</taxon>
        <taxon>Eurotiomycetes</taxon>
        <taxon>Eurotiomycetidae</taxon>
        <taxon>Eurotiales</taxon>
        <taxon>Aspergillaceae</taxon>
        <taxon>Aspergillus</taxon>
        <taxon>Aspergillus subgen. Circumdati</taxon>
    </lineage>
</organism>
<protein>
    <submittedName>
        <fullName evidence="2">Uncharacterized protein</fullName>
    </submittedName>
</protein>
<comment type="caution">
    <text evidence="2">The sequence shown here is derived from an EMBL/GenBank/DDBJ whole genome shotgun (WGS) entry which is preliminary data.</text>
</comment>
<dbReference type="Proteomes" id="UP000541154">
    <property type="component" value="Unassembled WGS sequence"/>
</dbReference>
<dbReference type="EMBL" id="SPNV01000049">
    <property type="protein sequence ID" value="KAF5863578.1"/>
    <property type="molecule type" value="Genomic_DNA"/>
</dbReference>
<evidence type="ECO:0000256" key="1">
    <source>
        <dbReference type="SAM" id="MobiDB-lite"/>
    </source>
</evidence>
<sequence length="251" mass="27780">MQSRQPGKDLIAVIDVQYGFYLVHYSQALVSTAYLSSCPNLLPLDPMGIHTFLLKLPPQGIRLPLLAFVGVGKVRNAPDDKMREVIQQARRLLLKTRYLVRPAKPISKGTASHSRNCGGNQPIMDGGTVSRSRDPIHDLRWVTMAAVLAFVRMMLRCTEQEAMLATWETFMFFIEESPSGVLFTAQDAHPADGVGFKNDPSNNILAATMPIQQYIPLVALSLAAFAVQSPEFCQDTDENTAWTCGLQRAMV</sequence>
<reference evidence="2 3" key="1">
    <citation type="submission" date="2019-04" db="EMBL/GenBank/DDBJ databases">
        <title>Aspergillus burnettii sp. nov., novel species from soil in southeast Queensland.</title>
        <authorList>
            <person name="Gilchrist C.L.M."/>
            <person name="Pitt J.I."/>
            <person name="Lange L."/>
            <person name="Lacey H.J."/>
            <person name="Vuong D."/>
            <person name="Midgley D.J."/>
            <person name="Greenfield P."/>
            <person name="Bradbury M."/>
            <person name="Lacey E."/>
            <person name="Busk P.K."/>
            <person name="Pilgaard B."/>
            <person name="Chooi Y.H."/>
            <person name="Piggott A.M."/>
        </authorList>
    </citation>
    <scope>NUCLEOTIDE SEQUENCE [LARGE SCALE GENOMIC DNA]</scope>
    <source>
        <strain evidence="2 3">FRR 5400</strain>
    </source>
</reference>
<feature type="compositionally biased region" description="Polar residues" evidence="1">
    <location>
        <begin position="109"/>
        <end position="119"/>
    </location>
</feature>
<evidence type="ECO:0000313" key="2">
    <source>
        <dbReference type="EMBL" id="KAF5863578.1"/>
    </source>
</evidence>
<evidence type="ECO:0000313" key="3">
    <source>
        <dbReference type="Proteomes" id="UP000541154"/>
    </source>
</evidence>
<feature type="region of interest" description="Disordered" evidence="1">
    <location>
        <begin position="106"/>
        <end position="129"/>
    </location>
</feature>
<gene>
    <name evidence="2" type="ORF">ETB97_009822</name>
</gene>
<name>A0A8H6ACZ1_PETAA</name>
<dbReference type="AlphaFoldDB" id="A0A8H6ACZ1"/>
<keyword evidence="3" id="KW-1185">Reference proteome</keyword>
<proteinExistence type="predicted"/>
<accession>A0A8H6ACZ1</accession>